<dbReference type="InterPro" id="IPR036282">
    <property type="entry name" value="Glutathione-S-Trfase_C_sf"/>
</dbReference>
<evidence type="ECO:0000313" key="4">
    <source>
        <dbReference type="EMBL" id="SIQ43367.1"/>
    </source>
</evidence>
<dbReference type="InterPro" id="IPR050983">
    <property type="entry name" value="GST_Omega/HSP26"/>
</dbReference>
<dbReference type="InterPro" id="IPR034342">
    <property type="entry name" value="SspA_C"/>
</dbReference>
<feature type="domain" description="GST C-terminal" evidence="2">
    <location>
        <begin position="87"/>
        <end position="204"/>
    </location>
</feature>
<dbReference type="InterPro" id="IPR004045">
    <property type="entry name" value="Glutathione_S-Trfase_N"/>
</dbReference>
<dbReference type="PATRIC" id="fig|706570.3.peg.1645"/>
<dbReference type="STRING" id="706570.PT85_08895"/>
<dbReference type="Proteomes" id="UP000186079">
    <property type="component" value="Unassembled WGS sequence"/>
</dbReference>
<dbReference type="InterPro" id="IPR036249">
    <property type="entry name" value="Thioredoxin-like_sf"/>
</dbReference>
<dbReference type="Pfam" id="PF13417">
    <property type="entry name" value="GST_N_3"/>
    <property type="match status" value="1"/>
</dbReference>
<dbReference type="Gene3D" id="3.40.30.10">
    <property type="entry name" value="Glutaredoxin"/>
    <property type="match status" value="1"/>
</dbReference>
<dbReference type="Pfam" id="PF13410">
    <property type="entry name" value="GST_C_2"/>
    <property type="match status" value="1"/>
</dbReference>
<dbReference type="SUPFAM" id="SSF47616">
    <property type="entry name" value="GST C-terminal domain-like"/>
    <property type="match status" value="1"/>
</dbReference>
<dbReference type="AlphaFoldDB" id="A0A0B2DAA3"/>
<evidence type="ECO:0000259" key="1">
    <source>
        <dbReference type="PROSITE" id="PS50404"/>
    </source>
</evidence>
<keyword evidence="5" id="KW-1185">Reference proteome</keyword>
<dbReference type="EMBL" id="JTAK01000003">
    <property type="protein sequence ID" value="KHO65134.1"/>
    <property type="molecule type" value="Genomic_DNA"/>
</dbReference>
<evidence type="ECO:0000313" key="5">
    <source>
        <dbReference type="Proteomes" id="UP000030980"/>
    </source>
</evidence>
<sequence length="204" mass="22919">MAANRLACFSDPANHYSHRVRLVLAEKSVTAHIIDVPAGQCPAELLEANPYGEVPALVDRDLALFEPGVLLEYLEERYPHPALLPSYPLARANVRLLMHRIQRDWCAKVDAILDPSRSDEAREQARQALHDSLTSIAPVFAGKPFFLSDEPTLADCCLLPVLWRLPLLGVELPRTAKPLLDYMERAFARPAFQASLSNQEREMR</sequence>
<dbReference type="Gene3D" id="1.20.1050.10">
    <property type="match status" value="1"/>
</dbReference>
<dbReference type="PROSITE" id="PS50405">
    <property type="entry name" value="GST_CTER"/>
    <property type="match status" value="1"/>
</dbReference>
<dbReference type="InterPro" id="IPR010987">
    <property type="entry name" value="Glutathione-S-Trfase_C-like"/>
</dbReference>
<dbReference type="PROSITE" id="PS50404">
    <property type="entry name" value="GST_NTER"/>
    <property type="match status" value="1"/>
</dbReference>
<name>A0A0B2DAA3_9PSED</name>
<organism evidence="3 5">
    <name type="scientific">Pseudomonas flexibilis</name>
    <dbReference type="NCBI Taxonomy" id="706570"/>
    <lineage>
        <taxon>Bacteria</taxon>
        <taxon>Pseudomonadati</taxon>
        <taxon>Pseudomonadota</taxon>
        <taxon>Gammaproteobacteria</taxon>
        <taxon>Pseudomonadales</taxon>
        <taxon>Pseudomonadaceae</taxon>
        <taxon>Pseudomonas</taxon>
    </lineage>
</organism>
<gene>
    <name evidence="3" type="ORF">PT85_08895</name>
    <name evidence="4" type="ORF">SAMN05421672_10699</name>
</gene>
<evidence type="ECO:0000313" key="3">
    <source>
        <dbReference type="EMBL" id="KHO65134.1"/>
    </source>
</evidence>
<dbReference type="GO" id="GO:0005737">
    <property type="term" value="C:cytoplasm"/>
    <property type="evidence" value="ECO:0007669"/>
    <property type="project" value="TreeGrafter"/>
</dbReference>
<dbReference type="PANTHER" id="PTHR43968:SF6">
    <property type="entry name" value="GLUTATHIONE S-TRANSFERASE OMEGA"/>
    <property type="match status" value="1"/>
</dbReference>
<dbReference type="InterPro" id="IPR040079">
    <property type="entry name" value="Glutathione_S-Trfase"/>
</dbReference>
<accession>A0A0B2DAA3</accession>
<evidence type="ECO:0000313" key="6">
    <source>
        <dbReference type="Proteomes" id="UP000186079"/>
    </source>
</evidence>
<dbReference type="SFLD" id="SFLDS00019">
    <property type="entry name" value="Glutathione_Transferase_(cytos"/>
    <property type="match status" value="1"/>
</dbReference>
<dbReference type="RefSeq" id="WP_027590734.1">
    <property type="nucleotide sequence ID" value="NZ_FMUP01000006.1"/>
</dbReference>
<reference evidence="3 5" key="1">
    <citation type="submission" date="2014-11" db="EMBL/GenBank/DDBJ databases">
        <title>Genome sequence of Pseudomonas tuomuerensis JCM 14085.</title>
        <authorList>
            <person name="Shin S.-K."/>
            <person name="Yi H."/>
        </authorList>
    </citation>
    <scope>NUCLEOTIDE SEQUENCE [LARGE SCALE GENOMIC DNA]</scope>
    <source>
        <strain evidence="3 5">JCM 14085</strain>
    </source>
</reference>
<proteinExistence type="predicted"/>
<accession>A0A0B3BWU9</accession>
<dbReference type="Proteomes" id="UP000030980">
    <property type="component" value="Unassembled WGS sequence"/>
</dbReference>
<dbReference type="PANTHER" id="PTHR43968">
    <property type="match status" value="1"/>
</dbReference>
<evidence type="ECO:0000259" key="2">
    <source>
        <dbReference type="PROSITE" id="PS50405"/>
    </source>
</evidence>
<dbReference type="CDD" id="cd03186">
    <property type="entry name" value="GST_C_SspA"/>
    <property type="match status" value="1"/>
</dbReference>
<dbReference type="SUPFAM" id="SSF52833">
    <property type="entry name" value="Thioredoxin-like"/>
    <property type="match status" value="1"/>
</dbReference>
<dbReference type="SFLD" id="SFLDG00358">
    <property type="entry name" value="Main_(cytGST)"/>
    <property type="match status" value="1"/>
</dbReference>
<dbReference type="EMBL" id="FTMC01000006">
    <property type="protein sequence ID" value="SIQ43367.1"/>
    <property type="molecule type" value="Genomic_DNA"/>
</dbReference>
<dbReference type="OrthoDB" id="9781431at2"/>
<protein>
    <submittedName>
        <fullName evidence="4">RNA polymerase-associated protein</fullName>
    </submittedName>
    <submittedName>
        <fullName evidence="3">Stringent starvation protein A</fullName>
    </submittedName>
</protein>
<feature type="domain" description="GST N-terminal" evidence="1">
    <location>
        <begin position="4"/>
        <end position="82"/>
    </location>
</feature>
<reference evidence="4 6" key="2">
    <citation type="submission" date="2017-01" db="EMBL/GenBank/DDBJ databases">
        <authorList>
            <person name="Mah S.A."/>
            <person name="Swanson W.J."/>
            <person name="Moy G.W."/>
            <person name="Vacquier V.D."/>
        </authorList>
    </citation>
    <scope>NUCLEOTIDE SEQUENCE [LARGE SCALE GENOMIC DNA]</scope>
    <source>
        <strain evidence="4 6">ATCC 29606</strain>
    </source>
</reference>